<evidence type="ECO:0000313" key="4">
    <source>
        <dbReference type="EMBL" id="PEG54948.1"/>
    </source>
</evidence>
<keyword evidence="6" id="KW-1185">Reference proteome</keyword>
<dbReference type="InterPro" id="IPR036188">
    <property type="entry name" value="FAD/NAD-bd_sf"/>
</dbReference>
<feature type="domain" description="FAD-binding" evidence="2">
    <location>
        <begin position="7"/>
        <end position="323"/>
    </location>
</feature>
<evidence type="ECO:0000313" key="5">
    <source>
        <dbReference type="Proteomes" id="UP000191039"/>
    </source>
</evidence>
<gene>
    <name evidence="3" type="ORF">BV510_01990</name>
    <name evidence="4" type="ORF">CRI78_08935</name>
</gene>
<reference evidence="3 5" key="1">
    <citation type="submission" date="2016-09" db="EMBL/GenBank/DDBJ databases">
        <title>genome sequences of unsequenced Mycobacteria.</title>
        <authorList>
            <person name="Greninger A.L."/>
            <person name="Jerome K.R."/>
            <person name="Mcnair B."/>
            <person name="Wallis C."/>
            <person name="Fang F."/>
        </authorList>
    </citation>
    <scope>NUCLEOTIDE SEQUENCE [LARGE SCALE GENOMIC DNA]</scope>
    <source>
        <strain evidence="3 5">BM1</strain>
    </source>
</reference>
<dbReference type="GO" id="GO:0016491">
    <property type="term" value="F:oxidoreductase activity"/>
    <property type="evidence" value="ECO:0007669"/>
    <property type="project" value="UniProtKB-KW"/>
</dbReference>
<sequence length="415" mass="44623">MTSTESTTCAIVGGGPAGMVLGLLLARAGVEVTVFEKHPDFFRDFRGDTVHPVTLTLLEDLGLHPKFAALPHSEIEKAEFELGGRMVTAADFRRLNVPHPMLALVPQWDLLNLLAEAGKEEPSFTLRMNTPVTGLLREGEVVTGVRYQGEDGPAELRADLTVACDGRTSTLRAAAGLIPKEFPVPFDVGWFRLDAVTTIKYQLTPRISDDLALVLIPREGYFQAGCFLPKGGEGQLHARGLDTFRTRVAELVPEATVGSLTSWDAVKVLDVKVNRLSTWHRPGLLCIGDAAHAMSPVGGVGINLAVADAVAAAGILAQPLLDRDITEAELAAVQKRRELPAVITQSVQRLAHRAMRRVLLGGRVMTPPRWLAAAAGALLDRVPALAVIPAYAIGVGVRPERAPDFARRPAPVVDR</sequence>
<evidence type="ECO:0000313" key="3">
    <source>
        <dbReference type="EMBL" id="OPE56038.1"/>
    </source>
</evidence>
<evidence type="ECO:0000259" key="2">
    <source>
        <dbReference type="Pfam" id="PF01494"/>
    </source>
</evidence>
<dbReference type="RefSeq" id="WP_073854504.1">
    <property type="nucleotide sequence ID" value="NZ_BAAATC010000019.1"/>
</dbReference>
<dbReference type="PANTHER" id="PTHR43476">
    <property type="entry name" value="3-(3-HYDROXY-PHENYL)PROPIONATE/3-HYDROXYCINNAMIC ACID HYDROXYLASE"/>
    <property type="match status" value="1"/>
</dbReference>
<dbReference type="PANTHER" id="PTHR43476:SF5">
    <property type="entry name" value="FAD-DEPENDENT MONOOXYGENASE"/>
    <property type="match status" value="1"/>
</dbReference>
<protein>
    <recommendedName>
        <fullName evidence="2">FAD-binding domain-containing protein</fullName>
    </recommendedName>
</protein>
<dbReference type="OrthoDB" id="9791689at2"/>
<dbReference type="SUPFAM" id="SSF51905">
    <property type="entry name" value="FAD/NAD(P)-binding domain"/>
    <property type="match status" value="1"/>
</dbReference>
<dbReference type="InterPro" id="IPR002938">
    <property type="entry name" value="FAD-bd"/>
</dbReference>
<dbReference type="EMBL" id="PDCR01000009">
    <property type="protein sequence ID" value="PEG54948.1"/>
    <property type="molecule type" value="Genomic_DNA"/>
</dbReference>
<dbReference type="NCBIfam" id="NF004834">
    <property type="entry name" value="PRK06185.1-3"/>
    <property type="match status" value="1"/>
</dbReference>
<dbReference type="Proteomes" id="UP000191039">
    <property type="component" value="Unassembled WGS sequence"/>
</dbReference>
<dbReference type="NCBIfam" id="NF004833">
    <property type="entry name" value="PRK06185.1-1"/>
    <property type="match status" value="1"/>
</dbReference>
<dbReference type="Pfam" id="PF01494">
    <property type="entry name" value="FAD_binding_3"/>
    <property type="match status" value="1"/>
</dbReference>
<dbReference type="EMBL" id="MIJD01000010">
    <property type="protein sequence ID" value="OPE56038.1"/>
    <property type="molecule type" value="Genomic_DNA"/>
</dbReference>
<keyword evidence="1" id="KW-0560">Oxidoreductase</keyword>
<dbReference type="InterPro" id="IPR050631">
    <property type="entry name" value="PheA/TfdB_FAD_monoxygenase"/>
</dbReference>
<dbReference type="Gene3D" id="3.50.50.60">
    <property type="entry name" value="FAD/NAD(P)-binding domain"/>
    <property type="match status" value="2"/>
</dbReference>
<evidence type="ECO:0000313" key="6">
    <source>
        <dbReference type="Proteomes" id="UP000220340"/>
    </source>
</evidence>
<reference evidence="4 6" key="2">
    <citation type="submission" date="2017-10" db="EMBL/GenBank/DDBJ databases">
        <title>The new phylogeny of genus Mycobacterium.</title>
        <authorList>
            <person name="Tortoli E."/>
            <person name="Trovato A."/>
            <person name="Cirillo D.M."/>
        </authorList>
    </citation>
    <scope>NUCLEOTIDE SEQUENCE [LARGE SCALE GENOMIC DNA]</scope>
    <source>
        <strain evidence="4 6">IP141170001</strain>
    </source>
</reference>
<name>A0A1T3WNP7_9MYCO</name>
<evidence type="ECO:0000256" key="1">
    <source>
        <dbReference type="ARBA" id="ARBA00023002"/>
    </source>
</evidence>
<dbReference type="PRINTS" id="PR00420">
    <property type="entry name" value="RNGMNOXGNASE"/>
</dbReference>
<dbReference type="GO" id="GO:0071949">
    <property type="term" value="F:FAD binding"/>
    <property type="evidence" value="ECO:0007669"/>
    <property type="project" value="InterPro"/>
</dbReference>
<organism evidence="3 5">
    <name type="scientific">Mycolicibacterium diernhoferi</name>
    <dbReference type="NCBI Taxonomy" id="1801"/>
    <lineage>
        <taxon>Bacteria</taxon>
        <taxon>Bacillati</taxon>
        <taxon>Actinomycetota</taxon>
        <taxon>Actinomycetes</taxon>
        <taxon>Mycobacteriales</taxon>
        <taxon>Mycobacteriaceae</taxon>
        <taxon>Mycolicibacterium</taxon>
    </lineage>
</organism>
<dbReference type="AlphaFoldDB" id="A0A1T3WNP7"/>
<accession>A0A1T3WNP7</accession>
<comment type="caution">
    <text evidence="3">The sequence shown here is derived from an EMBL/GenBank/DDBJ whole genome shotgun (WGS) entry which is preliminary data.</text>
</comment>
<dbReference type="Proteomes" id="UP000220340">
    <property type="component" value="Unassembled WGS sequence"/>
</dbReference>
<proteinExistence type="predicted"/>